<keyword evidence="4" id="KW-0808">Transferase</keyword>
<dbReference type="PROSITE" id="PS50109">
    <property type="entry name" value="HIS_KIN"/>
    <property type="match status" value="1"/>
</dbReference>
<feature type="domain" description="Histidine kinase" evidence="10">
    <location>
        <begin position="76"/>
        <end position="267"/>
    </location>
</feature>
<dbReference type="AlphaFoldDB" id="A0A2P6C8C8"/>
<dbReference type="InterPro" id="IPR003594">
    <property type="entry name" value="HATPase_dom"/>
</dbReference>
<dbReference type="InterPro" id="IPR036890">
    <property type="entry name" value="HATPase_C_sf"/>
</dbReference>
<comment type="caution">
    <text evidence="11">The sequence shown here is derived from an EMBL/GenBank/DDBJ whole genome shotgun (WGS) entry which is preliminary data.</text>
</comment>
<reference evidence="11 12" key="1">
    <citation type="submission" date="2016-12" db="EMBL/GenBank/DDBJ databases">
        <title>Trade-off between light-utilization and light-protection in marine flavobacteria.</title>
        <authorList>
            <person name="Kumagai Y."/>
            <person name="Yoshizawa S."/>
            <person name="Kogure K."/>
            <person name="Iwasaki W."/>
        </authorList>
    </citation>
    <scope>NUCLEOTIDE SEQUENCE [LARGE SCALE GENOMIC DNA]</scope>
    <source>
        <strain evidence="11 12">KCTC 12100</strain>
    </source>
</reference>
<evidence type="ECO:0000256" key="2">
    <source>
        <dbReference type="ARBA" id="ARBA00012438"/>
    </source>
</evidence>
<proteinExistence type="predicted"/>
<dbReference type="EMBL" id="MSCK01000002">
    <property type="protein sequence ID" value="PQJ69171.1"/>
    <property type="molecule type" value="Genomic_DNA"/>
</dbReference>
<dbReference type="CDD" id="cd16917">
    <property type="entry name" value="HATPase_UhpB-NarQ-NarX-like"/>
    <property type="match status" value="1"/>
</dbReference>
<keyword evidence="9" id="KW-0812">Transmembrane</keyword>
<evidence type="ECO:0000256" key="5">
    <source>
        <dbReference type="ARBA" id="ARBA00022741"/>
    </source>
</evidence>
<evidence type="ECO:0000256" key="4">
    <source>
        <dbReference type="ARBA" id="ARBA00022679"/>
    </source>
</evidence>
<keyword evidence="5" id="KW-0547">Nucleotide-binding</keyword>
<dbReference type="GO" id="GO:0046983">
    <property type="term" value="F:protein dimerization activity"/>
    <property type="evidence" value="ECO:0007669"/>
    <property type="project" value="InterPro"/>
</dbReference>
<dbReference type="GO" id="GO:0005524">
    <property type="term" value="F:ATP binding"/>
    <property type="evidence" value="ECO:0007669"/>
    <property type="project" value="UniProtKB-KW"/>
</dbReference>
<keyword evidence="12" id="KW-1185">Reference proteome</keyword>
<sequence length="271" mass="30987">MEEFFAQENQVITIVLIGVLMLLLMGVALLLFFFFSRKKIVEKELEKRNLEVTHQKEIIQSIIITQEEERKRIAQDLHDDISSKLNVINLNANLLKDGELSPEEYLIVNNGILEATDKTLESARKIAHNLLPPILEEFGFKDAVEELADTFNNSRKINIAYTINYPNKYLNPQNELHLFRITQELINNSVRHGKANNSTIHISQKNNKLIFSYTDNGIGFNTDNIDNKKGLGMKNIESRISLLNGQYSIGSEIGNGFKILIVIYPQDDEKN</sequence>
<keyword evidence="9" id="KW-1133">Transmembrane helix</keyword>
<evidence type="ECO:0000256" key="6">
    <source>
        <dbReference type="ARBA" id="ARBA00022777"/>
    </source>
</evidence>
<evidence type="ECO:0000313" key="12">
    <source>
        <dbReference type="Proteomes" id="UP000247345"/>
    </source>
</evidence>
<evidence type="ECO:0000259" key="10">
    <source>
        <dbReference type="PROSITE" id="PS50109"/>
    </source>
</evidence>
<keyword evidence="3" id="KW-0597">Phosphoprotein</keyword>
<evidence type="ECO:0000256" key="7">
    <source>
        <dbReference type="ARBA" id="ARBA00022840"/>
    </source>
</evidence>
<dbReference type="SUPFAM" id="SSF55874">
    <property type="entry name" value="ATPase domain of HSP90 chaperone/DNA topoisomerase II/histidine kinase"/>
    <property type="match status" value="1"/>
</dbReference>
<evidence type="ECO:0000256" key="1">
    <source>
        <dbReference type="ARBA" id="ARBA00000085"/>
    </source>
</evidence>
<name>A0A2P6C8C8_9FLAO</name>
<dbReference type="OrthoDB" id="9778366at2"/>
<keyword evidence="8" id="KW-0902">Two-component regulatory system</keyword>
<evidence type="ECO:0000256" key="8">
    <source>
        <dbReference type="ARBA" id="ARBA00023012"/>
    </source>
</evidence>
<accession>A0A2P6C8C8</accession>
<keyword evidence="6 11" id="KW-0418">Kinase</keyword>
<dbReference type="GO" id="GO:0016020">
    <property type="term" value="C:membrane"/>
    <property type="evidence" value="ECO:0007669"/>
    <property type="project" value="InterPro"/>
</dbReference>
<gene>
    <name evidence="11" type="ORF">BTO14_14180</name>
</gene>
<keyword evidence="9" id="KW-0472">Membrane</keyword>
<feature type="transmembrane region" description="Helical" evidence="9">
    <location>
        <begin position="12"/>
        <end position="35"/>
    </location>
</feature>
<dbReference type="Pfam" id="PF02518">
    <property type="entry name" value="HATPase_c"/>
    <property type="match status" value="1"/>
</dbReference>
<evidence type="ECO:0000313" key="11">
    <source>
        <dbReference type="EMBL" id="PQJ69171.1"/>
    </source>
</evidence>
<organism evidence="11 12">
    <name type="scientific">Polaribacter butkevichii</name>
    <dbReference type="NCBI Taxonomy" id="218490"/>
    <lineage>
        <taxon>Bacteria</taxon>
        <taxon>Pseudomonadati</taxon>
        <taxon>Bacteroidota</taxon>
        <taxon>Flavobacteriia</taxon>
        <taxon>Flavobacteriales</taxon>
        <taxon>Flavobacteriaceae</taxon>
    </lineage>
</organism>
<dbReference type="InterPro" id="IPR011712">
    <property type="entry name" value="Sig_transdc_His_kin_sub3_dim/P"/>
</dbReference>
<dbReference type="InterPro" id="IPR050482">
    <property type="entry name" value="Sensor_HK_TwoCompSys"/>
</dbReference>
<dbReference type="Gene3D" id="3.30.565.10">
    <property type="entry name" value="Histidine kinase-like ATPase, C-terminal domain"/>
    <property type="match status" value="1"/>
</dbReference>
<dbReference type="GO" id="GO:0000155">
    <property type="term" value="F:phosphorelay sensor kinase activity"/>
    <property type="evidence" value="ECO:0007669"/>
    <property type="project" value="InterPro"/>
</dbReference>
<dbReference type="PANTHER" id="PTHR24421">
    <property type="entry name" value="NITRATE/NITRITE SENSOR PROTEIN NARX-RELATED"/>
    <property type="match status" value="1"/>
</dbReference>
<keyword evidence="7" id="KW-0067">ATP-binding</keyword>
<dbReference type="Gene3D" id="1.20.5.1930">
    <property type="match status" value="1"/>
</dbReference>
<evidence type="ECO:0000256" key="9">
    <source>
        <dbReference type="SAM" id="Phobius"/>
    </source>
</evidence>
<dbReference type="InterPro" id="IPR005467">
    <property type="entry name" value="His_kinase_dom"/>
</dbReference>
<dbReference type="EC" id="2.7.13.3" evidence="2"/>
<dbReference type="Proteomes" id="UP000247345">
    <property type="component" value="Unassembled WGS sequence"/>
</dbReference>
<dbReference type="PANTHER" id="PTHR24421:SF10">
    <property type="entry name" value="NITRATE_NITRITE SENSOR PROTEIN NARQ"/>
    <property type="match status" value="1"/>
</dbReference>
<dbReference type="Pfam" id="PF07730">
    <property type="entry name" value="HisKA_3"/>
    <property type="match status" value="1"/>
</dbReference>
<comment type="catalytic activity">
    <reaction evidence="1">
        <text>ATP + protein L-histidine = ADP + protein N-phospho-L-histidine.</text>
        <dbReference type="EC" id="2.7.13.3"/>
    </reaction>
</comment>
<dbReference type="RefSeq" id="WP_105050103.1">
    <property type="nucleotide sequence ID" value="NZ_CP150661.1"/>
</dbReference>
<evidence type="ECO:0000256" key="3">
    <source>
        <dbReference type="ARBA" id="ARBA00022553"/>
    </source>
</evidence>
<protein>
    <recommendedName>
        <fullName evidence="2">histidine kinase</fullName>
        <ecNumber evidence="2">2.7.13.3</ecNumber>
    </recommendedName>
</protein>